<dbReference type="Proteomes" id="UP000789833">
    <property type="component" value="Unassembled WGS sequence"/>
</dbReference>
<protein>
    <submittedName>
        <fullName evidence="2">Uncharacterized protein</fullName>
    </submittedName>
</protein>
<gene>
    <name evidence="2" type="ORF">BACCIP111883_02689</name>
</gene>
<comment type="caution">
    <text evidence="2">The sequence shown here is derived from an EMBL/GenBank/DDBJ whole genome shotgun (WGS) entry which is preliminary data.</text>
</comment>
<keyword evidence="1" id="KW-0812">Transmembrane</keyword>
<dbReference type="EMBL" id="CAKJTJ010000014">
    <property type="protein sequence ID" value="CAG9621898.1"/>
    <property type="molecule type" value="Genomic_DNA"/>
</dbReference>
<dbReference type="RefSeq" id="WP_230501884.1">
    <property type="nucleotide sequence ID" value="NZ_CAKJTJ010000014.1"/>
</dbReference>
<proteinExistence type="predicted"/>
<accession>A0ABM8YPI0</accession>
<reference evidence="2 3" key="1">
    <citation type="submission" date="2021-10" db="EMBL/GenBank/DDBJ databases">
        <authorList>
            <person name="Criscuolo A."/>
        </authorList>
    </citation>
    <scope>NUCLEOTIDE SEQUENCE [LARGE SCALE GENOMIC DNA]</scope>
    <source>
        <strain evidence="3">CIP 111883</strain>
    </source>
</reference>
<feature type="transmembrane region" description="Helical" evidence="1">
    <location>
        <begin position="12"/>
        <end position="32"/>
    </location>
</feature>
<keyword evidence="3" id="KW-1185">Reference proteome</keyword>
<feature type="transmembrane region" description="Helical" evidence="1">
    <location>
        <begin position="63"/>
        <end position="80"/>
    </location>
</feature>
<evidence type="ECO:0000313" key="2">
    <source>
        <dbReference type="EMBL" id="CAG9621898.1"/>
    </source>
</evidence>
<name>A0ABM8YPI0_9BACI</name>
<organism evidence="2 3">
    <name type="scientific">Sutcliffiella rhizosphaerae</name>
    <dbReference type="NCBI Taxonomy" id="2880967"/>
    <lineage>
        <taxon>Bacteria</taxon>
        <taxon>Bacillati</taxon>
        <taxon>Bacillota</taxon>
        <taxon>Bacilli</taxon>
        <taxon>Bacillales</taxon>
        <taxon>Bacillaceae</taxon>
        <taxon>Sutcliffiella</taxon>
    </lineage>
</organism>
<keyword evidence="1" id="KW-0472">Membrane</keyword>
<feature type="transmembrane region" description="Helical" evidence="1">
    <location>
        <begin position="86"/>
        <end position="104"/>
    </location>
</feature>
<evidence type="ECO:0000313" key="3">
    <source>
        <dbReference type="Proteomes" id="UP000789833"/>
    </source>
</evidence>
<sequence length="118" mass="14084">MNFEITKDFFGSPILVTYLIVTIVIIFLALFLSRFYRNKEKVDKGFSLVYYSLSYRRRFIRSMWTYPIVFIPLIVVIIFYKIELTIALGVIGLLIISASIEIMYNYTRWKRQEKTESI</sequence>
<evidence type="ECO:0000256" key="1">
    <source>
        <dbReference type="SAM" id="Phobius"/>
    </source>
</evidence>
<keyword evidence="1" id="KW-1133">Transmembrane helix</keyword>